<dbReference type="RefSeq" id="WP_319628084.1">
    <property type="nucleotide sequence ID" value="NZ_JAWXRB010000031.1"/>
</dbReference>
<evidence type="ECO:0000259" key="4">
    <source>
        <dbReference type="Pfam" id="PF17853"/>
    </source>
</evidence>
<dbReference type="Proteomes" id="UP001282336">
    <property type="component" value="Unassembled WGS sequence"/>
</dbReference>
<organism evidence="5 8">
    <name type="scientific">Scandinavium lactucae</name>
    <dbReference type="NCBI Taxonomy" id="3095028"/>
    <lineage>
        <taxon>Bacteria</taxon>
        <taxon>Pseudomonadati</taxon>
        <taxon>Pseudomonadota</taxon>
        <taxon>Gammaproteobacteria</taxon>
        <taxon>Enterobacterales</taxon>
        <taxon>Enterobacteriaceae</taxon>
        <taxon>Scandinavium</taxon>
    </lineage>
</organism>
<dbReference type="InterPro" id="IPR051448">
    <property type="entry name" value="CdaR-like_regulators"/>
</dbReference>
<dbReference type="InterPro" id="IPR025736">
    <property type="entry name" value="PucR_C-HTH_dom"/>
</dbReference>
<evidence type="ECO:0000256" key="1">
    <source>
        <dbReference type="ARBA" id="ARBA00006754"/>
    </source>
</evidence>
<proteinExistence type="inferred from homology"/>
<dbReference type="Pfam" id="PF13556">
    <property type="entry name" value="HTH_30"/>
    <property type="match status" value="1"/>
</dbReference>
<keyword evidence="7" id="KW-1185">Reference proteome</keyword>
<protein>
    <submittedName>
        <fullName evidence="5">Sugar diacid recognition domain-containing protein</fullName>
    </submittedName>
</protein>
<reference evidence="5 7" key="1">
    <citation type="submission" date="2023-11" db="EMBL/GenBank/DDBJ databases">
        <title>Scandinavium wanjuensis sp. nov., isolated from lettuce South Korea.</title>
        <authorList>
            <person name="Park J."/>
            <person name="Park S."/>
            <person name="Oh K.K."/>
            <person name="Cho G.S."/>
            <person name="Franz C.M.A.P."/>
        </authorList>
    </citation>
    <scope>NUCLEOTIDE SEQUENCE</scope>
    <source>
        <strain evidence="5">V105_12</strain>
        <strain evidence="6 7">V105_6</strain>
    </source>
</reference>
<feature type="domain" description="CdaR GGDEF-like" evidence="4">
    <location>
        <begin position="145"/>
        <end position="264"/>
    </location>
</feature>
<dbReference type="PANTHER" id="PTHR33744:SF15">
    <property type="entry name" value="CARBOHYDRATE DIACID REGULATOR"/>
    <property type="match status" value="1"/>
</dbReference>
<dbReference type="InterPro" id="IPR042070">
    <property type="entry name" value="PucR_C-HTH_sf"/>
</dbReference>
<dbReference type="EMBL" id="JAWXRD010000004">
    <property type="protein sequence ID" value="MDX6039704.1"/>
    <property type="molecule type" value="Genomic_DNA"/>
</dbReference>
<feature type="domain" description="PucR C-terminal helix-turn-helix" evidence="3">
    <location>
        <begin position="317"/>
        <end position="372"/>
    </location>
</feature>
<dbReference type="AlphaFoldDB" id="A0AAJ2VTZ3"/>
<evidence type="ECO:0000259" key="3">
    <source>
        <dbReference type="Pfam" id="PF13556"/>
    </source>
</evidence>
<sequence length="393" mass="44971">MLRSHYLKDYTAQQIVQRAMRIIPYSVNVMDEHGVIIASGEPARIQQRHEGAILALKENRVVEIDSATANQLKGVRPGINLPISFNGQLIGVLGITGEPDKVRAYAELVKMASELIIEHMALIEQKQWDKRYREELINKLIQFENSPESLQSMAAYLGIDLAQPRVVMVIELRQPDREALRNLIDYFDTRARDHLVTFTDFNELIIIKPIVLKNGEWDVRQEMSALQSFKSWATSSGFSRIIIGGYFPGDTGLHRSLQSARATQALVKRQKLKNQYVFYHDHALPALLGGVSESWQVQELSRLWLHLVANDPKGVLQQTLRAWFEQNCDLTQTAKALHIHVNTLRYRLQRCEEITRIKINELKNMLWLYIGMELQCESVGSHNLPPSSTAKVR</sequence>
<gene>
    <name evidence="6" type="ORF">SIK69_05760</name>
    <name evidence="5" type="ORF">SIL20_08110</name>
</gene>
<dbReference type="InterPro" id="IPR041522">
    <property type="entry name" value="CdaR_GGDEF"/>
</dbReference>
<feature type="domain" description="Putative sugar diacid recognition" evidence="2">
    <location>
        <begin position="8"/>
        <end position="139"/>
    </location>
</feature>
<dbReference type="InterPro" id="IPR008599">
    <property type="entry name" value="Diacid_rec"/>
</dbReference>
<evidence type="ECO:0000259" key="2">
    <source>
        <dbReference type="Pfam" id="PF05651"/>
    </source>
</evidence>
<accession>A0AAJ2VTZ3</accession>
<dbReference type="Gene3D" id="1.10.10.2840">
    <property type="entry name" value="PucR C-terminal helix-turn-helix domain"/>
    <property type="match status" value="1"/>
</dbReference>
<dbReference type="Proteomes" id="UP001275664">
    <property type="component" value="Unassembled WGS sequence"/>
</dbReference>
<comment type="similarity">
    <text evidence="1">Belongs to the CdaR family.</text>
</comment>
<evidence type="ECO:0000313" key="5">
    <source>
        <dbReference type="EMBL" id="MDX6031467.1"/>
    </source>
</evidence>
<evidence type="ECO:0000313" key="7">
    <source>
        <dbReference type="Proteomes" id="UP001275664"/>
    </source>
</evidence>
<comment type="caution">
    <text evidence="5">The sequence shown here is derived from an EMBL/GenBank/DDBJ whole genome shotgun (WGS) entry which is preliminary data.</text>
</comment>
<dbReference type="Pfam" id="PF17853">
    <property type="entry name" value="GGDEF_2"/>
    <property type="match status" value="1"/>
</dbReference>
<dbReference type="PANTHER" id="PTHR33744">
    <property type="entry name" value="CARBOHYDRATE DIACID REGULATOR"/>
    <property type="match status" value="1"/>
</dbReference>
<name>A0AAJ2VTZ3_9ENTR</name>
<dbReference type="EMBL" id="JAWXRC010000023">
    <property type="protein sequence ID" value="MDX6031467.1"/>
    <property type="molecule type" value="Genomic_DNA"/>
</dbReference>
<evidence type="ECO:0000313" key="6">
    <source>
        <dbReference type="EMBL" id="MDX6039704.1"/>
    </source>
</evidence>
<dbReference type="Pfam" id="PF05651">
    <property type="entry name" value="Diacid_rec"/>
    <property type="match status" value="1"/>
</dbReference>
<evidence type="ECO:0000313" key="8">
    <source>
        <dbReference type="Proteomes" id="UP001282336"/>
    </source>
</evidence>